<reference evidence="4 5" key="1">
    <citation type="submission" date="2016-11" db="EMBL/GenBank/DDBJ databases">
        <title>Draft Genome Sequences of Nine Cyanobacterial Strains from Diverse Habitats.</title>
        <authorList>
            <person name="Zhu T."/>
            <person name="Hou S."/>
            <person name="Lu X."/>
            <person name="Hess W.R."/>
        </authorList>
    </citation>
    <scope>NUCLEOTIDE SEQUENCE [LARGE SCALE GENOMIC DNA]</scope>
    <source>
        <strain evidence="4 5">IAM M-71</strain>
    </source>
</reference>
<comment type="caution">
    <text evidence="4">The sequence shown here is derived from an EMBL/GenBank/DDBJ whole genome shotgun (WGS) entry which is preliminary data.</text>
</comment>
<dbReference type="Proteomes" id="UP000185860">
    <property type="component" value="Unassembled WGS sequence"/>
</dbReference>
<dbReference type="PANTHER" id="PTHR11461:SF211">
    <property type="entry name" value="GH10112P-RELATED"/>
    <property type="match status" value="1"/>
</dbReference>
<keyword evidence="2" id="KW-0812">Transmembrane</keyword>
<dbReference type="SMART" id="SM00093">
    <property type="entry name" value="SERPIN"/>
    <property type="match status" value="1"/>
</dbReference>
<dbReference type="Pfam" id="PF00079">
    <property type="entry name" value="Serpin"/>
    <property type="match status" value="1"/>
</dbReference>
<dbReference type="InterPro" id="IPR023796">
    <property type="entry name" value="Serpin_dom"/>
</dbReference>
<gene>
    <name evidence="4" type="ORF">NIES2119_11345</name>
</gene>
<dbReference type="AlphaFoldDB" id="A0A1U7ILS0"/>
<feature type="domain" description="Serpin" evidence="3">
    <location>
        <begin position="72"/>
        <end position="432"/>
    </location>
</feature>
<evidence type="ECO:0000313" key="5">
    <source>
        <dbReference type="Proteomes" id="UP000185860"/>
    </source>
</evidence>
<dbReference type="GO" id="GO:0004867">
    <property type="term" value="F:serine-type endopeptidase inhibitor activity"/>
    <property type="evidence" value="ECO:0007669"/>
    <property type="project" value="InterPro"/>
</dbReference>
<dbReference type="Gene3D" id="3.30.497.10">
    <property type="entry name" value="Antithrombin, subunit I, domain 2"/>
    <property type="match status" value="1"/>
</dbReference>
<keyword evidence="2" id="KW-1133">Transmembrane helix</keyword>
<evidence type="ECO:0000256" key="2">
    <source>
        <dbReference type="SAM" id="Phobius"/>
    </source>
</evidence>
<dbReference type="EMBL" id="MRCE01000009">
    <property type="protein sequence ID" value="OKH38142.1"/>
    <property type="molecule type" value="Genomic_DNA"/>
</dbReference>
<dbReference type="RefSeq" id="WP_073593582.1">
    <property type="nucleotide sequence ID" value="NZ_MRCE01000009.1"/>
</dbReference>
<dbReference type="InterPro" id="IPR042178">
    <property type="entry name" value="Serpin_sf_1"/>
</dbReference>
<protein>
    <recommendedName>
        <fullName evidence="3">Serpin domain-containing protein</fullName>
    </recommendedName>
</protein>
<dbReference type="STRING" id="454136.NIES2119_11345"/>
<dbReference type="CDD" id="cd19588">
    <property type="entry name" value="serpin_miropin-like"/>
    <property type="match status" value="1"/>
</dbReference>
<dbReference type="OrthoDB" id="9764871at2"/>
<keyword evidence="2" id="KW-0472">Membrane</keyword>
<dbReference type="InterPro" id="IPR023795">
    <property type="entry name" value="Serpin_CS"/>
</dbReference>
<dbReference type="PANTHER" id="PTHR11461">
    <property type="entry name" value="SERINE PROTEASE INHIBITOR, SERPIN"/>
    <property type="match status" value="1"/>
</dbReference>
<dbReference type="Gene3D" id="2.30.39.10">
    <property type="entry name" value="Alpha-1-antitrypsin, domain 1"/>
    <property type="match status" value="1"/>
</dbReference>
<dbReference type="InterPro" id="IPR036186">
    <property type="entry name" value="Serpin_sf"/>
</dbReference>
<comment type="similarity">
    <text evidence="1">Belongs to the serpin family.</text>
</comment>
<sequence length="433" mass="49044">MKLNFVANFVIVCWAIVGSAVIWWQKQSVVNGYSFAPYSVSNPRLLEEVGDLASIESTINPRIIAANTRFSLKLFSQLQSKQANQNIFISPASVSVALAIAYNGSNGETKQAIGRTLELQEMSIQDLNQANALIKNQLQESSFKSQFKIANSLWLDKKETIKPDFSQKIQQYYQAEIQNIDFREPQSPAAINSWVKRSTNGKINTIIERIEPNTAFLLMNAIYFVGNWKYPFAKELTKNHPFTLANGTKKPVKMMFQQMAGVKHYENELFQAISLPYADNRLNMYIFLPNEKHGLKGFYQNLNQKNWQKWIDNFNSNELQNDYSELTLIGLPRFKLDYEIDLIDALRALGMQIAFSENADFSAISVPPLWIGKVQHKTFVEINEEGTTAAAVTSLGGTRGGQNQIIVDRPFFCVIYDNQTGTILFMGSIVDPQ</sequence>
<accession>A0A1U7ILS0</accession>
<dbReference type="SUPFAM" id="SSF56574">
    <property type="entry name" value="Serpins"/>
    <property type="match status" value="1"/>
</dbReference>
<evidence type="ECO:0000256" key="1">
    <source>
        <dbReference type="RuleBase" id="RU000411"/>
    </source>
</evidence>
<name>A0A1U7ILS0_9CYAN</name>
<dbReference type="PROSITE" id="PS00284">
    <property type="entry name" value="SERPIN"/>
    <property type="match status" value="1"/>
</dbReference>
<organism evidence="4 5">
    <name type="scientific">[Phormidium ambiguum] IAM M-71</name>
    <dbReference type="NCBI Taxonomy" id="454136"/>
    <lineage>
        <taxon>Bacteria</taxon>
        <taxon>Bacillati</taxon>
        <taxon>Cyanobacteriota</taxon>
        <taxon>Cyanophyceae</taxon>
        <taxon>Oscillatoriophycideae</taxon>
        <taxon>Aerosakkonematales</taxon>
        <taxon>Aerosakkonemataceae</taxon>
        <taxon>Floridanema</taxon>
    </lineage>
</organism>
<evidence type="ECO:0000313" key="4">
    <source>
        <dbReference type="EMBL" id="OKH38142.1"/>
    </source>
</evidence>
<dbReference type="GO" id="GO:0005615">
    <property type="term" value="C:extracellular space"/>
    <property type="evidence" value="ECO:0007669"/>
    <property type="project" value="InterPro"/>
</dbReference>
<dbReference type="InterPro" id="IPR000215">
    <property type="entry name" value="Serpin_fam"/>
</dbReference>
<evidence type="ECO:0000259" key="3">
    <source>
        <dbReference type="SMART" id="SM00093"/>
    </source>
</evidence>
<dbReference type="InterPro" id="IPR042185">
    <property type="entry name" value="Serpin_sf_2"/>
</dbReference>
<feature type="transmembrane region" description="Helical" evidence="2">
    <location>
        <begin position="5"/>
        <end position="24"/>
    </location>
</feature>
<proteinExistence type="inferred from homology"/>